<keyword evidence="1" id="KW-0805">Transcription regulation</keyword>
<dbReference type="EMBL" id="CP054056">
    <property type="protein sequence ID" value="QKJ25786.1"/>
    <property type="molecule type" value="Genomic_DNA"/>
</dbReference>
<dbReference type="InterPro" id="IPR001845">
    <property type="entry name" value="HTH_ArsR_DNA-bd_dom"/>
</dbReference>
<accession>A0A7D4PR54</accession>
<dbReference type="NCBIfam" id="NF033788">
    <property type="entry name" value="HTH_metalloreg"/>
    <property type="match status" value="1"/>
</dbReference>
<dbReference type="AlphaFoldDB" id="A0A7D4PR54"/>
<gene>
    <name evidence="5" type="ORF">HRU87_06410</name>
</gene>
<dbReference type="Gene3D" id="1.10.10.10">
    <property type="entry name" value="Winged helix-like DNA-binding domain superfamily/Winged helix DNA-binding domain"/>
    <property type="match status" value="1"/>
</dbReference>
<dbReference type="GO" id="GO:0003677">
    <property type="term" value="F:DNA binding"/>
    <property type="evidence" value="ECO:0007669"/>
    <property type="project" value="UniProtKB-KW"/>
</dbReference>
<proteinExistence type="predicted"/>
<dbReference type="PRINTS" id="PR00778">
    <property type="entry name" value="HTHARSR"/>
</dbReference>
<dbReference type="SMART" id="SM00418">
    <property type="entry name" value="HTH_ARSR"/>
    <property type="match status" value="1"/>
</dbReference>
<dbReference type="Proteomes" id="UP000501003">
    <property type="component" value="Chromosome"/>
</dbReference>
<evidence type="ECO:0000313" key="5">
    <source>
        <dbReference type="EMBL" id="QKJ25786.1"/>
    </source>
</evidence>
<keyword evidence="3" id="KW-0804">Transcription</keyword>
<dbReference type="RefSeq" id="WP_173494082.1">
    <property type="nucleotide sequence ID" value="NZ_CP054056.1"/>
</dbReference>
<dbReference type="KEGG" id="aqg:HRU87_06410"/>
<organism evidence="5 6">
    <name type="scientific">Aquiluna borgnonia</name>
    <dbReference type="NCBI Taxonomy" id="2499157"/>
    <lineage>
        <taxon>Bacteria</taxon>
        <taxon>Bacillati</taxon>
        <taxon>Actinomycetota</taxon>
        <taxon>Actinomycetes</taxon>
        <taxon>Micrococcales</taxon>
        <taxon>Microbacteriaceae</taxon>
        <taxon>Luna cluster</taxon>
        <taxon>Luna-1 subcluster</taxon>
        <taxon>Aquiluna</taxon>
    </lineage>
</organism>
<dbReference type="SUPFAM" id="SSF46785">
    <property type="entry name" value="Winged helix' DNA-binding domain"/>
    <property type="match status" value="1"/>
</dbReference>
<dbReference type="PANTHER" id="PTHR33154:SF33">
    <property type="entry name" value="TRANSCRIPTIONAL REPRESSOR SDPR"/>
    <property type="match status" value="1"/>
</dbReference>
<evidence type="ECO:0000313" key="6">
    <source>
        <dbReference type="Proteomes" id="UP000501003"/>
    </source>
</evidence>
<dbReference type="InterPro" id="IPR051081">
    <property type="entry name" value="HTH_MetalResp_TranReg"/>
</dbReference>
<dbReference type="Pfam" id="PF01022">
    <property type="entry name" value="HTH_5"/>
    <property type="match status" value="1"/>
</dbReference>
<evidence type="ECO:0000256" key="3">
    <source>
        <dbReference type="ARBA" id="ARBA00023163"/>
    </source>
</evidence>
<dbReference type="PANTHER" id="PTHR33154">
    <property type="entry name" value="TRANSCRIPTIONAL REGULATOR, ARSR FAMILY"/>
    <property type="match status" value="1"/>
</dbReference>
<keyword evidence="6" id="KW-1185">Reference proteome</keyword>
<dbReference type="CDD" id="cd00090">
    <property type="entry name" value="HTH_ARSR"/>
    <property type="match status" value="1"/>
</dbReference>
<sequence>MADIFEAIADPTRRQLLELLLESNLAGGSGEMTVTELVEASKLGQPTVSKHLKTLREVGLVEVREDGQKRFYSVVPEPLEEIEDWMINFLSLGFDAEEESDELAHTLSDAGEKLGHWLTEKAGWLGEQLKSKVDELDIDVDPKDLGHRLGRKLADAKVEAAKSAKDFERIARDKVEEVVDEVKSEAKHFATEVKAKVKR</sequence>
<evidence type="ECO:0000256" key="1">
    <source>
        <dbReference type="ARBA" id="ARBA00023015"/>
    </source>
</evidence>
<reference evidence="5 6" key="1">
    <citation type="submission" date="2020-05" db="EMBL/GenBank/DDBJ databases">
        <title>Aquirufa sp. strain 15G-AUS-rot a new Aquirufa species.</title>
        <authorList>
            <person name="Pitt A."/>
            <person name="Hahn M.W."/>
        </authorList>
    </citation>
    <scope>NUCLEOTIDE SEQUENCE [LARGE SCALE GENOMIC DNA]</scope>
    <source>
        <strain evidence="5 6">15G-AUS-rot</strain>
    </source>
</reference>
<protein>
    <submittedName>
        <fullName evidence="5">Metalloregulator ArsR/SmtB family transcription factor</fullName>
    </submittedName>
</protein>
<keyword evidence="2" id="KW-0238">DNA-binding</keyword>
<evidence type="ECO:0000259" key="4">
    <source>
        <dbReference type="PROSITE" id="PS50987"/>
    </source>
</evidence>
<dbReference type="GO" id="GO:0003700">
    <property type="term" value="F:DNA-binding transcription factor activity"/>
    <property type="evidence" value="ECO:0007669"/>
    <property type="project" value="InterPro"/>
</dbReference>
<dbReference type="InterPro" id="IPR011991">
    <property type="entry name" value="ArsR-like_HTH"/>
</dbReference>
<name>A0A7D4PR54_9MICO</name>
<dbReference type="Gene3D" id="1.20.120.20">
    <property type="entry name" value="Apolipoprotein"/>
    <property type="match status" value="1"/>
</dbReference>
<dbReference type="InterPro" id="IPR036388">
    <property type="entry name" value="WH-like_DNA-bd_sf"/>
</dbReference>
<evidence type="ECO:0000256" key="2">
    <source>
        <dbReference type="ARBA" id="ARBA00023125"/>
    </source>
</evidence>
<feature type="domain" description="HTH arsR-type" evidence="4">
    <location>
        <begin position="1"/>
        <end position="97"/>
    </location>
</feature>
<dbReference type="InterPro" id="IPR036390">
    <property type="entry name" value="WH_DNA-bd_sf"/>
</dbReference>
<dbReference type="PROSITE" id="PS50987">
    <property type="entry name" value="HTH_ARSR_2"/>
    <property type="match status" value="1"/>
</dbReference>